<dbReference type="PANTHER" id="PTHR23423">
    <property type="entry name" value="ORGANIC SOLUTE TRANSPORTER-RELATED"/>
    <property type="match status" value="1"/>
</dbReference>
<reference evidence="7" key="1">
    <citation type="submission" date="2020-11" db="EMBL/GenBank/DDBJ databases">
        <authorList>
            <consortium name="DOE Joint Genome Institute"/>
            <person name="Ahrendt S."/>
            <person name="Riley R."/>
            <person name="Andreopoulos W."/>
            <person name="LaButti K."/>
            <person name="Pangilinan J."/>
            <person name="Ruiz-duenas F.J."/>
            <person name="Barrasa J.M."/>
            <person name="Sanchez-Garcia M."/>
            <person name="Camarero S."/>
            <person name="Miyauchi S."/>
            <person name="Serrano A."/>
            <person name="Linde D."/>
            <person name="Babiker R."/>
            <person name="Drula E."/>
            <person name="Ayuso-Fernandez I."/>
            <person name="Pacheco R."/>
            <person name="Padilla G."/>
            <person name="Ferreira P."/>
            <person name="Barriuso J."/>
            <person name="Kellner H."/>
            <person name="Castanera R."/>
            <person name="Alfaro M."/>
            <person name="Ramirez L."/>
            <person name="Pisabarro A.G."/>
            <person name="Kuo A."/>
            <person name="Tritt A."/>
            <person name="Lipzen A."/>
            <person name="He G."/>
            <person name="Yan M."/>
            <person name="Ng V."/>
            <person name="Cullen D."/>
            <person name="Martin F."/>
            <person name="Rosso M.-N."/>
            <person name="Henrissat B."/>
            <person name="Hibbett D."/>
            <person name="Martinez A.T."/>
            <person name="Grigoriev I.V."/>
        </authorList>
    </citation>
    <scope>NUCLEOTIDE SEQUENCE</scope>
    <source>
        <strain evidence="7">AH 44721</strain>
    </source>
</reference>
<dbReference type="OrthoDB" id="5348404at2759"/>
<comment type="caution">
    <text evidence="7">The sequence shown here is derived from an EMBL/GenBank/DDBJ whole genome shotgun (WGS) entry which is preliminary data.</text>
</comment>
<proteinExistence type="predicted"/>
<evidence type="ECO:0000256" key="5">
    <source>
        <dbReference type="SAM" id="MobiDB-lite"/>
    </source>
</evidence>
<evidence type="ECO:0000313" key="7">
    <source>
        <dbReference type="EMBL" id="KAF8895696.1"/>
    </source>
</evidence>
<feature type="transmembrane region" description="Helical" evidence="6">
    <location>
        <begin position="100"/>
        <end position="117"/>
    </location>
</feature>
<sequence length="697" mass="79700">MSNSTNERCFKVDAPAAPPLFQNGKIVLQGIGWIISGSLTLVAVITSFWLISKQLQWYTNKKEQRYIVRLLFMVPLYAIISFGSFLFWNHATPIILLRDAYESIVLTAFFYLLLTYLSHDVEEQKRIFLKRGLSAEADAITRQKKEKPSHWVFPMGFVKWKPKDGLYFLQMMKWGVLQYCVIRPTTTLAAVILNYIGLYCDSSWGLGWGHIYITVIMSVSVTIAMFCLIQLYVPVAGELSERKPLLKLFSVKAVVFLTFWQATFLSLLSMFGIVKATQYMTADDVNVAIGAILEDFEMMIFAFLHIRAFSYLPYKESNSKGLLPSKTAQWRSLAHAMDFRETFREIWTGCIYMYDKMRGKEPKPDFSVLRESHYEEAFGRHRELPGRPHWSPRADLKGEELPEATFPTLEIEVDREIEIEGQKQWLLLDEQNRLHPNRERSEGLQEQFDKELERLGYPKFEQDFLSAVDIKTSRQRSWWRSIYNHLSQSGQEIEGGTKEPLKQGRLSRLRSYRYQSRNNTQLKEIDVYIDDQPPRSILPPVTFKPPSPRDLGHQEGDQNRISTRDAAHPPLPLNGVLTGRNQQGVQPVTCPSPVSTGSRSLQSPSQGLAHPNAELRTPVQIDPLPQGPYDELSVVSQANSVGRGSKFLAPVGELQLSPPGHLDLGIHCAGMLLFIPLINRRPCQIHIYGHHLQCLPK</sequence>
<dbReference type="InterPro" id="IPR005178">
    <property type="entry name" value="Ostalpha/TMEM184C"/>
</dbReference>
<gene>
    <name evidence="7" type="ORF">CPB84DRAFT_1731723</name>
</gene>
<feature type="transmembrane region" description="Helical" evidence="6">
    <location>
        <begin position="70"/>
        <end position="88"/>
    </location>
</feature>
<feature type="compositionally biased region" description="Basic and acidic residues" evidence="5">
    <location>
        <begin position="550"/>
        <end position="567"/>
    </location>
</feature>
<feature type="transmembrane region" description="Helical" evidence="6">
    <location>
        <begin position="254"/>
        <end position="273"/>
    </location>
</feature>
<evidence type="ECO:0000313" key="8">
    <source>
        <dbReference type="Proteomes" id="UP000724874"/>
    </source>
</evidence>
<evidence type="ECO:0000256" key="6">
    <source>
        <dbReference type="SAM" id="Phobius"/>
    </source>
</evidence>
<feature type="transmembrane region" description="Helical" evidence="6">
    <location>
        <begin position="176"/>
        <end position="198"/>
    </location>
</feature>
<keyword evidence="3 6" id="KW-1133">Transmembrane helix</keyword>
<keyword evidence="2 6" id="KW-0812">Transmembrane</keyword>
<organism evidence="7 8">
    <name type="scientific">Gymnopilus junonius</name>
    <name type="common">Spectacular rustgill mushroom</name>
    <name type="synonym">Gymnopilus spectabilis subsp. junonius</name>
    <dbReference type="NCBI Taxonomy" id="109634"/>
    <lineage>
        <taxon>Eukaryota</taxon>
        <taxon>Fungi</taxon>
        <taxon>Dikarya</taxon>
        <taxon>Basidiomycota</taxon>
        <taxon>Agaricomycotina</taxon>
        <taxon>Agaricomycetes</taxon>
        <taxon>Agaricomycetidae</taxon>
        <taxon>Agaricales</taxon>
        <taxon>Agaricineae</taxon>
        <taxon>Hymenogastraceae</taxon>
        <taxon>Gymnopilus</taxon>
    </lineage>
</organism>
<feature type="transmembrane region" description="Helical" evidence="6">
    <location>
        <begin position="210"/>
        <end position="233"/>
    </location>
</feature>
<dbReference type="Pfam" id="PF03619">
    <property type="entry name" value="Solute_trans_a"/>
    <property type="match status" value="1"/>
</dbReference>
<evidence type="ECO:0000256" key="3">
    <source>
        <dbReference type="ARBA" id="ARBA00022989"/>
    </source>
</evidence>
<feature type="compositionally biased region" description="Polar residues" evidence="5">
    <location>
        <begin position="592"/>
        <end position="606"/>
    </location>
</feature>
<dbReference type="SMART" id="SM01417">
    <property type="entry name" value="Solute_trans_a"/>
    <property type="match status" value="1"/>
</dbReference>
<feature type="region of interest" description="Disordered" evidence="5">
    <location>
        <begin position="524"/>
        <end position="610"/>
    </location>
</feature>
<dbReference type="AlphaFoldDB" id="A0A9P5TL07"/>
<dbReference type="EMBL" id="JADNYJ010000061">
    <property type="protein sequence ID" value="KAF8895696.1"/>
    <property type="molecule type" value="Genomic_DNA"/>
</dbReference>
<protein>
    <submittedName>
        <fullName evidence="7">Organic solute transporter Ostalpha-domain-containing protein</fullName>
    </submittedName>
</protein>
<dbReference type="Proteomes" id="UP000724874">
    <property type="component" value="Unassembled WGS sequence"/>
</dbReference>
<feature type="transmembrane region" description="Helical" evidence="6">
    <location>
        <begin position="26"/>
        <end position="50"/>
    </location>
</feature>
<keyword evidence="4 6" id="KW-0472">Membrane</keyword>
<evidence type="ECO:0000256" key="2">
    <source>
        <dbReference type="ARBA" id="ARBA00022692"/>
    </source>
</evidence>
<evidence type="ECO:0000256" key="1">
    <source>
        <dbReference type="ARBA" id="ARBA00004141"/>
    </source>
</evidence>
<comment type="subcellular location">
    <subcellularLocation>
        <location evidence="1">Membrane</location>
        <topology evidence="1">Multi-pass membrane protein</topology>
    </subcellularLocation>
</comment>
<evidence type="ECO:0000256" key="4">
    <source>
        <dbReference type="ARBA" id="ARBA00023136"/>
    </source>
</evidence>
<accession>A0A9P5TL07</accession>
<keyword evidence="8" id="KW-1185">Reference proteome</keyword>
<dbReference type="GO" id="GO:0016020">
    <property type="term" value="C:membrane"/>
    <property type="evidence" value="ECO:0007669"/>
    <property type="project" value="UniProtKB-SubCell"/>
</dbReference>
<name>A0A9P5TL07_GYMJU</name>